<name>A0ABY8JW16_9ACTN</name>
<dbReference type="RefSeq" id="WP_279333211.1">
    <property type="nucleotide sequence ID" value="NZ_CP121682.1"/>
</dbReference>
<reference evidence="2 3" key="1">
    <citation type="submission" date="2023-03" db="EMBL/GenBank/DDBJ databases">
        <authorList>
            <person name="Mo P."/>
        </authorList>
    </citation>
    <scope>NUCLEOTIDE SEQUENCE [LARGE SCALE GENOMIC DNA]</scope>
    <source>
        <strain evidence="2 3">HUAS 5</strain>
    </source>
</reference>
<dbReference type="Proteomes" id="UP001216440">
    <property type="component" value="Chromosome"/>
</dbReference>
<protein>
    <submittedName>
        <fullName evidence="2">Uncharacterized protein</fullName>
    </submittedName>
</protein>
<proteinExistence type="predicted"/>
<evidence type="ECO:0000313" key="2">
    <source>
        <dbReference type="EMBL" id="WGD40185.1"/>
    </source>
</evidence>
<feature type="compositionally biased region" description="Basic and acidic residues" evidence="1">
    <location>
        <begin position="43"/>
        <end position="55"/>
    </location>
</feature>
<organism evidence="2 3">
    <name type="scientific">Streptomyces cathayae</name>
    <dbReference type="NCBI Taxonomy" id="3031124"/>
    <lineage>
        <taxon>Bacteria</taxon>
        <taxon>Bacillati</taxon>
        <taxon>Actinomycetota</taxon>
        <taxon>Actinomycetes</taxon>
        <taxon>Kitasatosporales</taxon>
        <taxon>Streptomycetaceae</taxon>
        <taxon>Streptomyces</taxon>
    </lineage>
</organism>
<evidence type="ECO:0000256" key="1">
    <source>
        <dbReference type="SAM" id="MobiDB-lite"/>
    </source>
</evidence>
<dbReference type="EMBL" id="CP121682">
    <property type="protein sequence ID" value="WGD40185.1"/>
    <property type="molecule type" value="Genomic_DNA"/>
</dbReference>
<feature type="region of interest" description="Disordered" evidence="1">
    <location>
        <begin position="27"/>
        <end position="55"/>
    </location>
</feature>
<keyword evidence="3" id="KW-1185">Reference proteome</keyword>
<accession>A0ABY8JW16</accession>
<sequence>MTMNLLNCEPAEARRAFLDTPCRDAERRFHDHPMDPLEEAADTDARQQQRPDREP</sequence>
<evidence type="ECO:0000313" key="3">
    <source>
        <dbReference type="Proteomes" id="UP001216440"/>
    </source>
</evidence>
<gene>
    <name evidence="2" type="ORF">PYS65_08610</name>
</gene>